<dbReference type="InterPro" id="IPR011990">
    <property type="entry name" value="TPR-like_helical_dom_sf"/>
</dbReference>
<evidence type="ECO:0000313" key="4">
    <source>
        <dbReference type="Proteomes" id="UP000663760"/>
    </source>
</evidence>
<feature type="repeat" description="PPR" evidence="2">
    <location>
        <begin position="199"/>
        <end position="233"/>
    </location>
</feature>
<dbReference type="FunFam" id="1.25.40.10:FF:001213">
    <property type="entry name" value="Pentatricopeptide repeat-containing protein, mitochondrial"/>
    <property type="match status" value="1"/>
</dbReference>
<protein>
    <submittedName>
        <fullName evidence="3">Uncharacterized protein</fullName>
    </submittedName>
</protein>
<evidence type="ECO:0000313" key="3">
    <source>
        <dbReference type="EMBL" id="CAA7397208.1"/>
    </source>
</evidence>
<feature type="repeat" description="PPR" evidence="2">
    <location>
        <begin position="102"/>
        <end position="136"/>
    </location>
</feature>
<dbReference type="GO" id="GO:0009451">
    <property type="term" value="P:RNA modification"/>
    <property type="evidence" value="ECO:0007669"/>
    <property type="project" value="InterPro"/>
</dbReference>
<dbReference type="PROSITE" id="PS51375">
    <property type="entry name" value="PPR"/>
    <property type="match status" value="5"/>
</dbReference>
<keyword evidence="1" id="KW-0677">Repeat</keyword>
<gene>
    <name evidence="3" type="ORF">SI8410_06007873</name>
</gene>
<evidence type="ECO:0000256" key="1">
    <source>
        <dbReference type="ARBA" id="ARBA00022737"/>
    </source>
</evidence>
<dbReference type="PANTHER" id="PTHR47926">
    <property type="entry name" value="PENTATRICOPEPTIDE REPEAT-CONTAINING PROTEIN"/>
    <property type="match status" value="1"/>
</dbReference>
<dbReference type="Pfam" id="PF20431">
    <property type="entry name" value="E_motif"/>
    <property type="match status" value="1"/>
</dbReference>
<dbReference type="OrthoDB" id="185373at2759"/>
<dbReference type="SUPFAM" id="SSF48452">
    <property type="entry name" value="TPR-like"/>
    <property type="match status" value="1"/>
</dbReference>
<evidence type="ECO:0000256" key="2">
    <source>
        <dbReference type="PROSITE-ProRule" id="PRU00708"/>
    </source>
</evidence>
<dbReference type="FunFam" id="1.25.40.10:FF:000348">
    <property type="entry name" value="Pentatricopeptide repeat-containing protein chloroplastic"/>
    <property type="match status" value="1"/>
</dbReference>
<name>A0A7I8KJD0_SPIIN</name>
<dbReference type="AlphaFoldDB" id="A0A7I8KJD0"/>
<dbReference type="InterPro" id="IPR046960">
    <property type="entry name" value="PPR_At4g14850-like_plant"/>
</dbReference>
<feature type="repeat" description="PPR" evidence="2">
    <location>
        <begin position="302"/>
        <end position="336"/>
    </location>
</feature>
<reference evidence="3" key="1">
    <citation type="submission" date="2020-02" db="EMBL/GenBank/DDBJ databases">
        <authorList>
            <person name="Scholz U."/>
            <person name="Mascher M."/>
            <person name="Fiebig A."/>
        </authorList>
    </citation>
    <scope>NUCLEOTIDE SEQUENCE</scope>
</reference>
<dbReference type="EMBL" id="LR746269">
    <property type="protein sequence ID" value="CAA7397208.1"/>
    <property type="molecule type" value="Genomic_DNA"/>
</dbReference>
<feature type="repeat" description="PPR" evidence="2">
    <location>
        <begin position="168"/>
        <end position="198"/>
    </location>
</feature>
<dbReference type="InterPro" id="IPR046848">
    <property type="entry name" value="E_motif"/>
</dbReference>
<dbReference type="InterPro" id="IPR002885">
    <property type="entry name" value="PPR_rpt"/>
</dbReference>
<dbReference type="Pfam" id="PF01535">
    <property type="entry name" value="PPR"/>
    <property type="match status" value="3"/>
</dbReference>
<feature type="repeat" description="PPR" evidence="2">
    <location>
        <begin position="337"/>
        <end position="372"/>
    </location>
</feature>
<accession>A0A7I8KJD0</accession>
<proteinExistence type="predicted"/>
<keyword evidence="4" id="KW-1185">Reference proteome</keyword>
<dbReference type="Gene3D" id="1.25.40.10">
    <property type="entry name" value="Tetratricopeptide repeat domain"/>
    <property type="match status" value="4"/>
</dbReference>
<dbReference type="Pfam" id="PF13041">
    <property type="entry name" value="PPR_2"/>
    <property type="match status" value="2"/>
</dbReference>
<dbReference type="PANTHER" id="PTHR47926:SF460">
    <property type="entry name" value="OS01G0815900 PROTEIN"/>
    <property type="match status" value="1"/>
</dbReference>
<dbReference type="Proteomes" id="UP000663760">
    <property type="component" value="Chromosome 6"/>
</dbReference>
<sequence length="480" mass="52892">MPWKFGSLLARRQAAGSFRTPPCSARGPERCLLSLLRERHPRRSSVIQVHAQLITAGCHRKPAGEAALRLWNAILRHYSMGSFPQEALLLYGQTHHHGGAADSFTFSFLIKACANLSQPEKGRQVHGITIKKGFHPGVYVQTALLNMYCECRLLDEAGQVFDEMPDKNPVTWNAMITGLARYGEIDRARLTFEQMNHRNLISWTCLIDGYTRACRFHEALLLFCQMMAEGLSPTEVTILAIVPSICGVGSLDLAGSIHAFCDKGGLAIADIRVCNCLIDMYAKCGSIDLSLRAFEEISGGRNLVSWTSIISGFAIHGLAEEVMELLEGMEKDGFRPNRVTFLSILNACSHGGLVEEGVKLFSSMVSLHGVEPEIKHYGCVIDMLGRVGRLEEAEKMILQLPVAANVVLWRTLLNCCGIHGDSETGKRAMRRVLEIEKGYAGDYVTFSNTLTGAGRFGDAEGVRRLMDERDVAKIPGHSLV</sequence>
<organism evidence="3 4">
    <name type="scientific">Spirodela intermedia</name>
    <name type="common">Intermediate duckweed</name>
    <dbReference type="NCBI Taxonomy" id="51605"/>
    <lineage>
        <taxon>Eukaryota</taxon>
        <taxon>Viridiplantae</taxon>
        <taxon>Streptophyta</taxon>
        <taxon>Embryophyta</taxon>
        <taxon>Tracheophyta</taxon>
        <taxon>Spermatophyta</taxon>
        <taxon>Magnoliopsida</taxon>
        <taxon>Liliopsida</taxon>
        <taxon>Araceae</taxon>
        <taxon>Lemnoideae</taxon>
        <taxon>Spirodela</taxon>
    </lineage>
</organism>
<dbReference type="NCBIfam" id="TIGR00756">
    <property type="entry name" value="PPR"/>
    <property type="match status" value="5"/>
</dbReference>
<dbReference type="GO" id="GO:0003723">
    <property type="term" value="F:RNA binding"/>
    <property type="evidence" value="ECO:0007669"/>
    <property type="project" value="InterPro"/>
</dbReference>